<dbReference type="AlphaFoldDB" id="A0A091AXI9"/>
<dbReference type="InterPro" id="IPR002048">
    <property type="entry name" value="EF_hand_dom"/>
</dbReference>
<keyword evidence="4" id="KW-1185">Reference proteome</keyword>
<dbReference type="eggNOG" id="COG5126">
    <property type="taxonomic scope" value="Bacteria"/>
</dbReference>
<proteinExistence type="predicted"/>
<dbReference type="PATRIC" id="fig|1121015.4.peg.1262"/>
<protein>
    <recommendedName>
        <fullName evidence="2">EF-hand domain-containing protein</fullName>
    </recommendedName>
</protein>
<evidence type="ECO:0000256" key="1">
    <source>
        <dbReference type="SAM" id="SignalP"/>
    </source>
</evidence>
<evidence type="ECO:0000259" key="2">
    <source>
        <dbReference type="PROSITE" id="PS50222"/>
    </source>
</evidence>
<dbReference type="Proteomes" id="UP000029385">
    <property type="component" value="Unassembled WGS sequence"/>
</dbReference>
<dbReference type="InterPro" id="IPR011992">
    <property type="entry name" value="EF-hand-dom_pair"/>
</dbReference>
<gene>
    <name evidence="3" type="ORF">N789_08855</name>
</gene>
<comment type="caution">
    <text evidence="3">The sequence shown here is derived from an EMBL/GenBank/DDBJ whole genome shotgun (WGS) entry which is preliminary data.</text>
</comment>
<dbReference type="PROSITE" id="PS50222">
    <property type="entry name" value="EF_HAND_2"/>
    <property type="match status" value="1"/>
</dbReference>
<feature type="signal peptide" evidence="1">
    <location>
        <begin position="1"/>
        <end position="19"/>
    </location>
</feature>
<evidence type="ECO:0000313" key="4">
    <source>
        <dbReference type="Proteomes" id="UP000029385"/>
    </source>
</evidence>
<dbReference type="STRING" id="1121015.GCA_000420545_00586"/>
<evidence type="ECO:0000313" key="3">
    <source>
        <dbReference type="EMBL" id="KFN43374.1"/>
    </source>
</evidence>
<feature type="domain" description="EF-hand" evidence="2">
    <location>
        <begin position="26"/>
        <end position="52"/>
    </location>
</feature>
<dbReference type="RefSeq" id="WP_022968241.1">
    <property type="nucleotide sequence ID" value="NZ_ATVD01000001.1"/>
</dbReference>
<organism evidence="3 4">
    <name type="scientific">Arenimonas oryziterrae DSM 21050 = YC6267</name>
    <dbReference type="NCBI Taxonomy" id="1121015"/>
    <lineage>
        <taxon>Bacteria</taxon>
        <taxon>Pseudomonadati</taxon>
        <taxon>Pseudomonadota</taxon>
        <taxon>Gammaproteobacteria</taxon>
        <taxon>Lysobacterales</taxon>
        <taxon>Lysobacteraceae</taxon>
        <taxon>Arenimonas</taxon>
    </lineage>
</organism>
<reference evidence="3 4" key="1">
    <citation type="submission" date="2013-09" db="EMBL/GenBank/DDBJ databases">
        <title>Genome sequencing of Arenimonas oryziterrae.</title>
        <authorList>
            <person name="Chen F."/>
            <person name="Wang G."/>
        </authorList>
    </citation>
    <scope>NUCLEOTIDE SEQUENCE [LARGE SCALE GENOMIC DNA]</scope>
    <source>
        <strain evidence="3 4">YC6267</strain>
    </source>
</reference>
<dbReference type="SUPFAM" id="SSF47473">
    <property type="entry name" value="EF-hand"/>
    <property type="match status" value="1"/>
</dbReference>
<feature type="chain" id="PRO_5001868899" description="EF-hand domain-containing protein" evidence="1">
    <location>
        <begin position="20"/>
        <end position="108"/>
    </location>
</feature>
<dbReference type="Pfam" id="PF13202">
    <property type="entry name" value="EF-hand_5"/>
    <property type="match status" value="2"/>
</dbReference>
<accession>A0A091AXI9</accession>
<sequence length="108" mass="12082">MKPAALALLMLALSSPAGAQSQSSYFASADLDHDGKLSLPEFQDWMSYAFKRMDSNGDNVLDPGEQHLPRATRLTLADHHARLAEQFRRQDKNRDGWLSQREFLAPPG</sequence>
<name>A0A091AXI9_9GAMM</name>
<dbReference type="PROSITE" id="PS00018">
    <property type="entry name" value="EF_HAND_1"/>
    <property type="match status" value="2"/>
</dbReference>
<dbReference type="GO" id="GO:0005509">
    <property type="term" value="F:calcium ion binding"/>
    <property type="evidence" value="ECO:0007669"/>
    <property type="project" value="InterPro"/>
</dbReference>
<dbReference type="EMBL" id="AVCI01000005">
    <property type="protein sequence ID" value="KFN43374.1"/>
    <property type="molecule type" value="Genomic_DNA"/>
</dbReference>
<keyword evidence="1" id="KW-0732">Signal</keyword>
<dbReference type="InterPro" id="IPR018247">
    <property type="entry name" value="EF_Hand_1_Ca_BS"/>
</dbReference>
<dbReference type="Gene3D" id="1.10.238.10">
    <property type="entry name" value="EF-hand"/>
    <property type="match status" value="1"/>
</dbReference>